<keyword evidence="1" id="KW-0808">Transferase</keyword>
<dbReference type="Pfam" id="PF13489">
    <property type="entry name" value="Methyltransf_23"/>
    <property type="match status" value="1"/>
</dbReference>
<dbReference type="Proteomes" id="UP001163156">
    <property type="component" value="Chromosome"/>
</dbReference>
<dbReference type="GO" id="GO:0032259">
    <property type="term" value="P:methylation"/>
    <property type="evidence" value="ECO:0007669"/>
    <property type="project" value="UniProtKB-KW"/>
</dbReference>
<dbReference type="RefSeq" id="WP_264808030.1">
    <property type="nucleotide sequence ID" value="NZ_CP110226.1"/>
</dbReference>
<dbReference type="PANTHER" id="PTHR43861">
    <property type="entry name" value="TRANS-ACONITATE 2-METHYLTRANSFERASE-RELATED"/>
    <property type="match status" value="1"/>
</dbReference>
<dbReference type="CDD" id="cd02440">
    <property type="entry name" value="AdoMet_MTases"/>
    <property type="match status" value="1"/>
</dbReference>
<proteinExistence type="predicted"/>
<protein>
    <submittedName>
        <fullName evidence="1">Class I SAM-dependent methyltransferase</fullName>
    </submittedName>
</protein>
<dbReference type="SUPFAM" id="SSF53335">
    <property type="entry name" value="S-adenosyl-L-methionine-dependent methyltransferases"/>
    <property type="match status" value="1"/>
</dbReference>
<name>A0ABY6MDE5_9BACT</name>
<reference evidence="1" key="1">
    <citation type="submission" date="2022-10" db="EMBL/GenBank/DDBJ databases">
        <title>Algoriphagus sp. a novel bacteria isolate from halophytes salicornia europaea.</title>
        <authorList>
            <person name="Peng Y."/>
            <person name="Jiang L."/>
            <person name="Lee J."/>
        </authorList>
    </citation>
    <scope>NUCLEOTIDE SEQUENCE</scope>
    <source>
        <strain evidence="1">TR-M5</strain>
    </source>
</reference>
<dbReference type="PANTHER" id="PTHR43861:SF6">
    <property type="entry name" value="METHYLTRANSFERASE TYPE 11"/>
    <property type="match status" value="1"/>
</dbReference>
<dbReference type="Gene3D" id="3.40.50.150">
    <property type="entry name" value="Vaccinia Virus protein VP39"/>
    <property type="match status" value="1"/>
</dbReference>
<gene>
    <name evidence="1" type="ORF">OM944_12900</name>
</gene>
<organism evidence="1 2">
    <name type="scientific">Algoriphagus halophytocola</name>
    <dbReference type="NCBI Taxonomy" id="2991499"/>
    <lineage>
        <taxon>Bacteria</taxon>
        <taxon>Pseudomonadati</taxon>
        <taxon>Bacteroidota</taxon>
        <taxon>Cytophagia</taxon>
        <taxon>Cytophagales</taxon>
        <taxon>Cyclobacteriaceae</taxon>
        <taxon>Algoriphagus</taxon>
    </lineage>
</organism>
<keyword evidence="1" id="KW-0489">Methyltransferase</keyword>
<keyword evidence="2" id="KW-1185">Reference proteome</keyword>
<sequence length="303" mass="34989">MEDKMLERLTKCPLCKSGRFLNSQEIKDYAVSKETFIICKCRSCGLKFTNPRPTAETIGPYYDFPEYYSHEDKVSNFTQLIYQKVRKYSVNQKVKLINRLVPHKGKILDYGCGTAEFLLAANNDTWKVTGIEPNEKARKLGNSKLADQVFESLDEIKAGKQFEVITLFHVLEHVHSLRKTVKKLIKHLKSTGYIIIAVPNYKSFDAKKYGNEWAGWDVPRHLYHLNESALNAFEDIFKLELVEKIPMVFDSYYVSLLSEGYRKPSQNVLAKYLKAFSSGYQSNQLAVKNQANHSSNIFIFKKR</sequence>
<dbReference type="GO" id="GO:0008168">
    <property type="term" value="F:methyltransferase activity"/>
    <property type="evidence" value="ECO:0007669"/>
    <property type="project" value="UniProtKB-KW"/>
</dbReference>
<accession>A0ABY6MDE5</accession>
<dbReference type="InterPro" id="IPR029063">
    <property type="entry name" value="SAM-dependent_MTases_sf"/>
</dbReference>
<dbReference type="EMBL" id="CP110226">
    <property type="protein sequence ID" value="UZD21558.1"/>
    <property type="molecule type" value="Genomic_DNA"/>
</dbReference>
<evidence type="ECO:0000313" key="1">
    <source>
        <dbReference type="EMBL" id="UZD21558.1"/>
    </source>
</evidence>
<evidence type="ECO:0000313" key="2">
    <source>
        <dbReference type="Proteomes" id="UP001163156"/>
    </source>
</evidence>